<feature type="transmembrane region" description="Helical" evidence="1">
    <location>
        <begin position="12"/>
        <end position="31"/>
    </location>
</feature>
<keyword evidence="1" id="KW-0472">Membrane</keyword>
<comment type="caution">
    <text evidence="2">The sequence shown here is derived from an EMBL/GenBank/DDBJ whole genome shotgun (WGS) entry which is preliminary data.</text>
</comment>
<protein>
    <submittedName>
        <fullName evidence="2">Uncharacterized protein</fullName>
    </submittedName>
</protein>
<organism evidence="2 3">
    <name type="scientific">Flavobacterium geliluteum</name>
    <dbReference type="NCBI Taxonomy" id="2816120"/>
    <lineage>
        <taxon>Bacteria</taxon>
        <taxon>Pseudomonadati</taxon>
        <taxon>Bacteroidota</taxon>
        <taxon>Flavobacteriia</taxon>
        <taxon>Flavobacteriales</taxon>
        <taxon>Flavobacteriaceae</taxon>
        <taxon>Flavobacterium</taxon>
    </lineage>
</organism>
<accession>A0A940XAM7</accession>
<keyword evidence="3" id="KW-1185">Reference proteome</keyword>
<evidence type="ECO:0000313" key="3">
    <source>
        <dbReference type="Proteomes" id="UP000675047"/>
    </source>
</evidence>
<name>A0A940XAM7_9FLAO</name>
<keyword evidence="1" id="KW-1133">Transmembrane helix</keyword>
<feature type="transmembrane region" description="Helical" evidence="1">
    <location>
        <begin position="113"/>
        <end position="131"/>
    </location>
</feature>
<reference evidence="2 3" key="1">
    <citation type="submission" date="2021-03" db="EMBL/GenBank/DDBJ databases">
        <title>Flavobacterium Flabelliformis Sp. Nov. And Flavobacterium Geliluteum Sp. Nov., Two Novel Multidrug Resistant Psychrophilic Species Isolated From Antarctica.</title>
        <authorList>
            <person name="Kralova S."/>
            <person name="Busse H.J."/>
            <person name="Bezdicek M."/>
            <person name="Nykrynova M."/>
            <person name="Kroupova E."/>
            <person name="Krsek D."/>
            <person name="Sedlacek I."/>
        </authorList>
    </citation>
    <scope>NUCLEOTIDE SEQUENCE [LARGE SCALE GENOMIC DNA]</scope>
    <source>
        <strain evidence="2 3">P7388</strain>
    </source>
</reference>
<sequence length="145" mass="17821">MDIKNKKNIFDVFWDMIFPFFVIVIFFWIVLWDRVALTWNFRMYMALLLSVFFNFFLNKFLIKSMKGFNNSSILYVFLWEITIPILAIFMTFLSIFKEYKFYDWNILTEKKNFGMVCIFVFLVVAFVFFLFRGFDFFKKNKKNVS</sequence>
<dbReference type="Proteomes" id="UP000675047">
    <property type="component" value="Unassembled WGS sequence"/>
</dbReference>
<dbReference type="RefSeq" id="WP_210666881.1">
    <property type="nucleotide sequence ID" value="NZ_JAGFBV010000019.1"/>
</dbReference>
<keyword evidence="1" id="KW-0812">Transmembrane</keyword>
<dbReference type="EMBL" id="JAGFBV010000019">
    <property type="protein sequence ID" value="MBP4138902.1"/>
    <property type="molecule type" value="Genomic_DNA"/>
</dbReference>
<evidence type="ECO:0000256" key="1">
    <source>
        <dbReference type="SAM" id="Phobius"/>
    </source>
</evidence>
<dbReference type="AlphaFoldDB" id="A0A940XAM7"/>
<proteinExistence type="predicted"/>
<feature type="transmembrane region" description="Helical" evidence="1">
    <location>
        <begin position="43"/>
        <end position="61"/>
    </location>
</feature>
<gene>
    <name evidence="2" type="ORF">J3495_12510</name>
</gene>
<evidence type="ECO:0000313" key="2">
    <source>
        <dbReference type="EMBL" id="MBP4138902.1"/>
    </source>
</evidence>
<feature type="transmembrane region" description="Helical" evidence="1">
    <location>
        <begin position="73"/>
        <end position="93"/>
    </location>
</feature>